<dbReference type="RefSeq" id="WP_061428289.1">
    <property type="nucleotide sequence ID" value="NZ_KQ970236.1"/>
</dbReference>
<sequence length="899" mass="106589">MNKDILVNKKYLANKILTELRYNKRYMYNWVKWFGNTDKDSLKIREYLEEEIENVNYEIKASRFNVENCFIDAVPLFKKISRSKEELNNKDDEILCEREKNVISFAAENKINGAIEYNYFLLSDLKIMILGAIWVEVIGRELDNGQLSNDVYANRVSENTSSIFKPYFEAYSDFRDASFKEVKTLIENNKTGILVQTDLSKCFYSINIENLKGEITSFLEDSRVGEDVMRLNAYVFSVLKKYNDLQTITEYIEKTSSQKDQKILPIGFFPSNVLINIYLKELDKEIKSRHNPIQYGRYVDDISFVIVKEINNDNKNEIVNDIEGELDRIKEKLKKKDIYINLNFEKTLYFIISEKNDINYLRKFEKETSRLSSDNHRIIDPLEFEDEFDKAYILTKDITKLSDLFTISKDKKHLSRIISTIFYSIYGTMRKENHKKNVELSKKFIKYFYDFVDDEFFLELYDYWYQLCAIETISQNLHKLDGKVRDKTMFYKKLENIKSINDELIGTFVEYYEDLLKKCFFENDKELIVSLQDNFRKPKYKYQDDNYLLNYEIQLKKLYEIFEHIGEEEFQKFKIESNQFNKLNDLLKEWNKNNGYPKKIGNEDILLEDYEKKSTLRFAQANLYSYEKRLEMFIKTSENLSSLSDIVTVLNLSDKYNADIISFPEQGISIEDIVTVVKHAVKTKTLIVGGLDFILINGRVLNLTIVIIPLKTTIKGVEYKDAHIQLIPKIYPSPEEYDKFRQSRPEGKNINWTMYIPKEEFNHTFSFRGYKHAFLNCYEATSIDLKYEISKEEPFVIHLITNNKDIKYYYQISESLSRDLMAVTSITNYSGLGGVQIFVPYREEYRRIVSSHKGSKNTHVDICDIDLDDIKNKRLNNLNEKMKQNPPKYYYGNIEEYHD</sequence>
<dbReference type="PATRIC" id="fig|1303.82.peg.1503"/>
<gene>
    <name evidence="2" type="ORF">SORDD27_01407</name>
</gene>
<dbReference type="InterPro" id="IPR000477">
    <property type="entry name" value="RT_dom"/>
</dbReference>
<name>A0A139PVT6_STROR</name>
<accession>A0A139PVT6</accession>
<organism evidence="2 3">
    <name type="scientific">Streptococcus oralis</name>
    <dbReference type="NCBI Taxonomy" id="1303"/>
    <lineage>
        <taxon>Bacteria</taxon>
        <taxon>Bacillati</taxon>
        <taxon>Bacillota</taxon>
        <taxon>Bacilli</taxon>
        <taxon>Lactobacillales</taxon>
        <taxon>Streptococcaceae</taxon>
        <taxon>Streptococcus</taxon>
    </lineage>
</organism>
<dbReference type="AlphaFoldDB" id="A0A139PVT6"/>
<reference evidence="2 3" key="1">
    <citation type="submission" date="2016-01" db="EMBL/GenBank/DDBJ databases">
        <title>Highly variable Streptococcus oralis are common among viridans streptococci isolated from primates.</title>
        <authorList>
            <person name="Denapaite D."/>
            <person name="Rieger M."/>
            <person name="Koendgen S."/>
            <person name="Brueckner R."/>
            <person name="Ochigava I."/>
            <person name="Kappeler P."/>
            <person name="Maetz-Rensing K."/>
            <person name="Leendertz F."/>
            <person name="Hakenbeck R."/>
        </authorList>
    </citation>
    <scope>NUCLEOTIDE SEQUENCE [LARGE SCALE GENOMIC DNA]</scope>
    <source>
        <strain evidence="2 3">DD27</strain>
    </source>
</reference>
<protein>
    <recommendedName>
        <fullName evidence="1">Reverse transcriptase domain-containing protein</fullName>
    </recommendedName>
</protein>
<evidence type="ECO:0000313" key="3">
    <source>
        <dbReference type="Proteomes" id="UP000072363"/>
    </source>
</evidence>
<comment type="caution">
    <text evidence="2">The sequence shown here is derived from an EMBL/GenBank/DDBJ whole genome shotgun (WGS) entry which is preliminary data.</text>
</comment>
<proteinExistence type="predicted"/>
<dbReference type="Proteomes" id="UP000072363">
    <property type="component" value="Unassembled WGS sequence"/>
</dbReference>
<feature type="domain" description="Reverse transcriptase" evidence="1">
    <location>
        <begin position="166"/>
        <end position="354"/>
    </location>
</feature>
<evidence type="ECO:0000313" key="2">
    <source>
        <dbReference type="EMBL" id="KXT94251.1"/>
    </source>
</evidence>
<evidence type="ECO:0000259" key="1">
    <source>
        <dbReference type="Pfam" id="PF00078"/>
    </source>
</evidence>
<dbReference type="CDD" id="cd01646">
    <property type="entry name" value="RT_Bac_retron_I"/>
    <property type="match status" value="1"/>
</dbReference>
<dbReference type="EMBL" id="LQNZ01000120">
    <property type="protein sequence ID" value="KXT94251.1"/>
    <property type="molecule type" value="Genomic_DNA"/>
</dbReference>
<dbReference type="Pfam" id="PF00078">
    <property type="entry name" value="RVT_1"/>
    <property type="match status" value="1"/>
</dbReference>